<gene>
    <name evidence="1" type="ORF">PFISCL1PPCAC_19346</name>
</gene>
<name>A0AAV5WBD7_9BILA</name>
<proteinExistence type="predicted"/>
<dbReference type="AlphaFoldDB" id="A0AAV5WBD7"/>
<reference evidence="1" key="1">
    <citation type="submission" date="2023-10" db="EMBL/GenBank/DDBJ databases">
        <title>Genome assembly of Pristionchus species.</title>
        <authorList>
            <person name="Yoshida K."/>
            <person name="Sommer R.J."/>
        </authorList>
    </citation>
    <scope>NUCLEOTIDE SEQUENCE</scope>
    <source>
        <strain evidence="1">RS5133</strain>
    </source>
</reference>
<sequence>KKEMEFKREDGNELKEILKRVGTNAYIDNLTVQIYDESPFVEEAVEITKSIEGKNIEFGVPNIGSKLVTDDLFLIISNHFEKINLGMYSKVLTPECLRDVYKGLRDRSIKVNRVEFPLKKELRVAFLSKIGVGEWKKERFSKNHDIEWYISNMIVSTFNYLFDSRRLVQVFFSRVSDCPSMEDSIILERYESEPEMRAAIDKIKLDHAHLPFATVTRVPVKMM</sequence>
<dbReference type="Proteomes" id="UP001432322">
    <property type="component" value="Unassembled WGS sequence"/>
</dbReference>
<organism evidence="1 2">
    <name type="scientific">Pristionchus fissidentatus</name>
    <dbReference type="NCBI Taxonomy" id="1538716"/>
    <lineage>
        <taxon>Eukaryota</taxon>
        <taxon>Metazoa</taxon>
        <taxon>Ecdysozoa</taxon>
        <taxon>Nematoda</taxon>
        <taxon>Chromadorea</taxon>
        <taxon>Rhabditida</taxon>
        <taxon>Rhabditina</taxon>
        <taxon>Diplogasteromorpha</taxon>
        <taxon>Diplogasteroidea</taxon>
        <taxon>Neodiplogasteridae</taxon>
        <taxon>Pristionchus</taxon>
    </lineage>
</organism>
<comment type="caution">
    <text evidence="1">The sequence shown here is derived from an EMBL/GenBank/DDBJ whole genome shotgun (WGS) entry which is preliminary data.</text>
</comment>
<evidence type="ECO:0000313" key="2">
    <source>
        <dbReference type="Proteomes" id="UP001432322"/>
    </source>
</evidence>
<protein>
    <submittedName>
        <fullName evidence="1">Uncharacterized protein</fullName>
    </submittedName>
</protein>
<dbReference type="EMBL" id="BTSY01000005">
    <property type="protein sequence ID" value="GMT28049.1"/>
    <property type="molecule type" value="Genomic_DNA"/>
</dbReference>
<evidence type="ECO:0000313" key="1">
    <source>
        <dbReference type="EMBL" id="GMT28049.1"/>
    </source>
</evidence>
<keyword evidence="2" id="KW-1185">Reference proteome</keyword>
<accession>A0AAV5WBD7</accession>
<feature type="non-terminal residue" evidence="1">
    <location>
        <position position="1"/>
    </location>
</feature>